<name>A0A8E2FBR7_9PEZI</name>
<protein>
    <submittedName>
        <fullName evidence="2">Uncharacterized protein</fullName>
    </submittedName>
</protein>
<dbReference type="Proteomes" id="UP000250140">
    <property type="component" value="Unassembled WGS sequence"/>
</dbReference>
<keyword evidence="3" id="KW-1185">Reference proteome</keyword>
<feature type="compositionally biased region" description="Low complexity" evidence="1">
    <location>
        <begin position="691"/>
        <end position="700"/>
    </location>
</feature>
<evidence type="ECO:0000313" key="3">
    <source>
        <dbReference type="Proteomes" id="UP000250140"/>
    </source>
</evidence>
<reference evidence="2 3" key="1">
    <citation type="journal article" date="2016" name="Nat. Commun.">
        <title>Ectomycorrhizal ecology is imprinted in the genome of the dominant symbiotic fungus Cenococcum geophilum.</title>
        <authorList>
            <consortium name="DOE Joint Genome Institute"/>
            <person name="Peter M."/>
            <person name="Kohler A."/>
            <person name="Ohm R.A."/>
            <person name="Kuo A."/>
            <person name="Krutzmann J."/>
            <person name="Morin E."/>
            <person name="Arend M."/>
            <person name="Barry K.W."/>
            <person name="Binder M."/>
            <person name="Choi C."/>
            <person name="Clum A."/>
            <person name="Copeland A."/>
            <person name="Grisel N."/>
            <person name="Haridas S."/>
            <person name="Kipfer T."/>
            <person name="LaButti K."/>
            <person name="Lindquist E."/>
            <person name="Lipzen A."/>
            <person name="Maire R."/>
            <person name="Meier B."/>
            <person name="Mihaltcheva S."/>
            <person name="Molinier V."/>
            <person name="Murat C."/>
            <person name="Poggeler S."/>
            <person name="Quandt C.A."/>
            <person name="Sperisen C."/>
            <person name="Tritt A."/>
            <person name="Tisserant E."/>
            <person name="Crous P.W."/>
            <person name="Henrissat B."/>
            <person name="Nehls U."/>
            <person name="Egli S."/>
            <person name="Spatafora J.W."/>
            <person name="Grigoriev I.V."/>
            <person name="Martin F.M."/>
        </authorList>
    </citation>
    <scope>NUCLEOTIDE SEQUENCE [LARGE SCALE GENOMIC DNA]</scope>
    <source>
        <strain evidence="2 3">CBS 207.34</strain>
    </source>
</reference>
<evidence type="ECO:0000256" key="1">
    <source>
        <dbReference type="SAM" id="MobiDB-lite"/>
    </source>
</evidence>
<feature type="region of interest" description="Disordered" evidence="1">
    <location>
        <begin position="580"/>
        <end position="604"/>
    </location>
</feature>
<dbReference type="OrthoDB" id="7464126at2759"/>
<gene>
    <name evidence="2" type="ORF">AOQ84DRAFT_371444</name>
</gene>
<organism evidence="2 3">
    <name type="scientific">Glonium stellatum</name>
    <dbReference type="NCBI Taxonomy" id="574774"/>
    <lineage>
        <taxon>Eukaryota</taxon>
        <taxon>Fungi</taxon>
        <taxon>Dikarya</taxon>
        <taxon>Ascomycota</taxon>
        <taxon>Pezizomycotina</taxon>
        <taxon>Dothideomycetes</taxon>
        <taxon>Pleosporomycetidae</taxon>
        <taxon>Gloniales</taxon>
        <taxon>Gloniaceae</taxon>
        <taxon>Glonium</taxon>
    </lineage>
</organism>
<dbReference type="EMBL" id="KV748595">
    <property type="protein sequence ID" value="OCL14262.1"/>
    <property type="molecule type" value="Genomic_DNA"/>
</dbReference>
<accession>A0A8E2FBR7</accession>
<dbReference type="AlphaFoldDB" id="A0A8E2FBR7"/>
<evidence type="ECO:0000313" key="2">
    <source>
        <dbReference type="EMBL" id="OCL14262.1"/>
    </source>
</evidence>
<proteinExistence type="predicted"/>
<sequence>MNESEKLSETVLHLCKPLIEEAPNGIVKFVHFSVHEYLVRGPIGPFLQQPGADYNLTLACVACLRLGISLIDDQLSEDERTIRVSKGLHGLHLYAHGYWVDHLLSYVQASGGLMGDNSSLRSHLDCLITAQEHYRVSARGTFNFSQSSNNISGEFDQRLVYLADSPAICRMVSGLLMFRDSRLKKQMDTDVEHVPSQDYDPTAFTDVLNSYNKRVHLLISCENFPGLTNDQLAAFKSIYGPTAFVCRFSGCVQSTTGFATDQLRGQHEQTHTPQLTCTDPNCSYGLSFSSQRALSRHVKEHHNKSQPKVPVNVRFRSTKLSLNGFGAKSTPQPSVNEVATAPQRLDNIHYRALFQESIDAYWGMRKASNNIIPINDHVPQQVGTTGQGGIQDRQLRQGQQFPGGYLSREIRPPMPGSVGKSTYQPLNQLAGGDITQIALRTMESAKPEMLERFQAEVERMPVEKRQELERRNISPAMFICRQDAVMHHQDAVMMANRRLQNVQGSLGAGPSGPVPQISQTPGITRQQMSSSQNPMDTIGGNPDYYRTSFVQPEVSRMQDKDQLLVSASDVPNENQTIGAIRSAVTPQPGEASQSGQSESARDHRKADFRIGAQIGDQDSIAQLQQIRQAAKVDWQVRAQAQAQSQARARAQNQDIFFKELRLAAQHDHYARREVGHQAVEMAEQTRPRQKAQQQAAQAQAETPLKETTATEYPVVEEICEGLSPGPAGSIYLLEESDQLREGWDSKYSISCAFWAWG</sequence>
<feature type="region of interest" description="Disordered" evidence="1">
    <location>
        <begin position="681"/>
        <end position="707"/>
    </location>
</feature>